<feature type="region of interest" description="Disordered" evidence="1">
    <location>
        <begin position="142"/>
        <end position="193"/>
    </location>
</feature>
<reference evidence="4 5" key="1">
    <citation type="submission" date="2020-01" db="EMBL/GenBank/DDBJ databases">
        <title>Paenibacillus sp. nov., isolated from tomato rhizosphere.</title>
        <authorList>
            <person name="Weon H.-Y."/>
            <person name="Lee S.A."/>
        </authorList>
    </citation>
    <scope>NUCLEOTIDE SEQUENCE [LARGE SCALE GENOMIC DNA]</scope>
    <source>
        <strain evidence="4 5">12200R-189</strain>
    </source>
</reference>
<evidence type="ECO:0000313" key="4">
    <source>
        <dbReference type="EMBL" id="QHT61261.1"/>
    </source>
</evidence>
<proteinExistence type="predicted"/>
<feature type="domain" description="XdhC Rossmann" evidence="3">
    <location>
        <begin position="204"/>
        <end position="338"/>
    </location>
</feature>
<dbReference type="RefSeq" id="WP_162357700.1">
    <property type="nucleotide sequence ID" value="NZ_CP048209.1"/>
</dbReference>
<organism evidence="4 5">
    <name type="scientific">Paenibacillus lycopersici</name>
    <dbReference type="NCBI Taxonomy" id="2704462"/>
    <lineage>
        <taxon>Bacteria</taxon>
        <taxon>Bacillati</taxon>
        <taxon>Bacillota</taxon>
        <taxon>Bacilli</taxon>
        <taxon>Bacillales</taxon>
        <taxon>Paenibacillaceae</taxon>
        <taxon>Paenibacillus</taxon>
    </lineage>
</organism>
<dbReference type="InterPro" id="IPR052698">
    <property type="entry name" value="MoCofactor_Util/Proc"/>
</dbReference>
<accession>A0A6C0G0S3</accession>
<dbReference type="InterPro" id="IPR003777">
    <property type="entry name" value="XdhC_CoxI"/>
</dbReference>
<evidence type="ECO:0000256" key="1">
    <source>
        <dbReference type="SAM" id="MobiDB-lite"/>
    </source>
</evidence>
<dbReference type="Pfam" id="PF13478">
    <property type="entry name" value="XdhC_C"/>
    <property type="match status" value="1"/>
</dbReference>
<evidence type="ECO:0000259" key="3">
    <source>
        <dbReference type="Pfam" id="PF13478"/>
    </source>
</evidence>
<dbReference type="PANTHER" id="PTHR30388:SF6">
    <property type="entry name" value="XANTHINE DEHYDROGENASE SUBUNIT A-RELATED"/>
    <property type="match status" value="1"/>
</dbReference>
<evidence type="ECO:0008006" key="6">
    <source>
        <dbReference type="Google" id="ProtNLM"/>
    </source>
</evidence>
<dbReference type="Proteomes" id="UP000476064">
    <property type="component" value="Chromosome"/>
</dbReference>
<dbReference type="KEGG" id="plyc:GXP70_15720"/>
<dbReference type="InterPro" id="IPR027051">
    <property type="entry name" value="XdhC_Rossmann_dom"/>
</dbReference>
<keyword evidence="5" id="KW-1185">Reference proteome</keyword>
<dbReference type="EMBL" id="CP048209">
    <property type="protein sequence ID" value="QHT61261.1"/>
    <property type="molecule type" value="Genomic_DNA"/>
</dbReference>
<gene>
    <name evidence="4" type="ORF">GXP70_15720</name>
</gene>
<sequence>MESERILAFVDNHSAEAVLATVVRVRGHAYRKEGAAMLLTEDGRRIGSISPGCLEADLHARVAAVLGSGVHELVDYNMRPEEDFVWGEEIGCGGDIRILLEPLTETLRGMLLEIGRRVRCGERVLLVRREAEGRLRYSLEPAKTRSDGFSGGPSAVAGPLSRHDEEEAGLPADGSPFLMPGERPDREADGAPSFASAFAPRERLVIFGAGEEAAAVDELARGVGFRTVVADWRPALCRPGRFPHAATIVGEPERIVSELRIGARDYIMIGSHHLRRDRELASLVMPLRPAYLGIVGSARRVGLVLGGMATEPFVSGPIGLAIGAEGAEEIAVSIAAELIGWRKRLRAADPARRDA</sequence>
<name>A0A6C0G0S3_9BACL</name>
<dbReference type="AlphaFoldDB" id="A0A6C0G0S3"/>
<protein>
    <recommendedName>
        <fullName evidence="6">XdhC family protein</fullName>
    </recommendedName>
</protein>
<evidence type="ECO:0000313" key="5">
    <source>
        <dbReference type="Proteomes" id="UP000476064"/>
    </source>
</evidence>
<dbReference type="Gene3D" id="3.40.50.720">
    <property type="entry name" value="NAD(P)-binding Rossmann-like Domain"/>
    <property type="match status" value="1"/>
</dbReference>
<dbReference type="Pfam" id="PF02625">
    <property type="entry name" value="XdhC_CoxI"/>
    <property type="match status" value="1"/>
</dbReference>
<evidence type="ECO:0000259" key="2">
    <source>
        <dbReference type="Pfam" id="PF02625"/>
    </source>
</evidence>
<feature type="domain" description="XdhC- CoxI" evidence="2">
    <location>
        <begin position="16"/>
        <end position="76"/>
    </location>
</feature>
<dbReference type="PANTHER" id="PTHR30388">
    <property type="entry name" value="ALDEHYDE OXIDOREDUCTASE MOLYBDENUM COFACTOR ASSEMBLY PROTEIN"/>
    <property type="match status" value="1"/>
</dbReference>